<evidence type="ECO:0000256" key="4">
    <source>
        <dbReference type="ARBA" id="ARBA00022519"/>
    </source>
</evidence>
<feature type="domain" description="Type II secretion system protein GspF" evidence="9">
    <location>
        <begin position="272"/>
        <end position="394"/>
    </location>
</feature>
<proteinExistence type="inferred from homology"/>
<evidence type="ECO:0000259" key="9">
    <source>
        <dbReference type="Pfam" id="PF00482"/>
    </source>
</evidence>
<keyword evidence="6 8" id="KW-1133">Transmembrane helix</keyword>
<comment type="similarity">
    <text evidence="2">Belongs to the GSP F family.</text>
</comment>
<evidence type="ECO:0000256" key="5">
    <source>
        <dbReference type="ARBA" id="ARBA00022692"/>
    </source>
</evidence>
<dbReference type="PRINTS" id="PR00812">
    <property type="entry name" value="BCTERIALGSPF"/>
</dbReference>
<evidence type="ECO:0000256" key="7">
    <source>
        <dbReference type="ARBA" id="ARBA00023136"/>
    </source>
</evidence>
<dbReference type="AlphaFoldDB" id="A0A2H0URX4"/>
<evidence type="ECO:0000256" key="2">
    <source>
        <dbReference type="ARBA" id="ARBA00005745"/>
    </source>
</evidence>
<dbReference type="Gene3D" id="1.20.81.30">
    <property type="entry name" value="Type II secretion system (T2SS), domain F"/>
    <property type="match status" value="2"/>
</dbReference>
<dbReference type="PANTHER" id="PTHR30012:SF0">
    <property type="entry name" value="TYPE II SECRETION SYSTEM PROTEIN F-RELATED"/>
    <property type="match status" value="1"/>
</dbReference>
<dbReference type="EMBL" id="PFBB01000017">
    <property type="protein sequence ID" value="PIR88535.1"/>
    <property type="molecule type" value="Genomic_DNA"/>
</dbReference>
<dbReference type="PANTHER" id="PTHR30012">
    <property type="entry name" value="GENERAL SECRETION PATHWAY PROTEIN"/>
    <property type="match status" value="1"/>
</dbReference>
<dbReference type="InterPro" id="IPR003004">
    <property type="entry name" value="GspF/PilC"/>
</dbReference>
<feature type="transmembrane region" description="Helical" evidence="8">
    <location>
        <begin position="375"/>
        <end position="399"/>
    </location>
</feature>
<evidence type="ECO:0000313" key="11">
    <source>
        <dbReference type="Proteomes" id="UP000229615"/>
    </source>
</evidence>
<evidence type="ECO:0000256" key="6">
    <source>
        <dbReference type="ARBA" id="ARBA00022989"/>
    </source>
</evidence>
<feature type="transmembrane region" description="Helical" evidence="8">
    <location>
        <begin position="169"/>
        <end position="191"/>
    </location>
</feature>
<keyword evidence="4" id="KW-0997">Cell inner membrane</keyword>
<dbReference type="GO" id="GO:0005886">
    <property type="term" value="C:plasma membrane"/>
    <property type="evidence" value="ECO:0007669"/>
    <property type="project" value="UniProtKB-SubCell"/>
</dbReference>
<comment type="caution">
    <text evidence="10">The sequence shown here is derived from an EMBL/GenBank/DDBJ whole genome shotgun (WGS) entry which is preliminary data.</text>
</comment>
<evidence type="ECO:0000313" key="10">
    <source>
        <dbReference type="EMBL" id="PIR88535.1"/>
    </source>
</evidence>
<dbReference type="Pfam" id="PF00482">
    <property type="entry name" value="T2SSF"/>
    <property type="match status" value="2"/>
</dbReference>
<accession>A0A2H0URX4</accession>
<keyword evidence="7 8" id="KW-0472">Membrane</keyword>
<dbReference type="InterPro" id="IPR042094">
    <property type="entry name" value="T2SS_GspF_sf"/>
</dbReference>
<feature type="transmembrane region" description="Helical" evidence="8">
    <location>
        <begin position="211"/>
        <end position="241"/>
    </location>
</feature>
<sequence>MPKFHYVASADGGRVVEGNQQAESTAHLLQFLSQKGLKPVSIKIVKDSESSGKAKLFGKKITLTDQIFLAKYLSIMLKVGTDLFQAINILIADFDKPALRALLIEIRENLERGQPFYSVFEKYSDYFSPVFVNLVRSGESSGNLQEVFFDLSDTLAKEKDLRAKIKGALIYPIILLTLSMGILIFLVTFALPKLANVFTGGGFEPPAFSRAVFAVGLFINANLWLLIGLSIGLSIGLVIFFKSRAGKKFFLRFRTKVPVIKTIVFRLAIQRFASTLAALLKAGVPIMEALQITANTVSHPDVKNGIHRAREKISQGVSLGDAFKQEAAFPFVVSNLISISEKAGHIEEVLETLSKFYESEIDSSIKSAVSFIEPVLLLGIGSVIGLIALAIIVPVYQLVGQL</sequence>
<evidence type="ECO:0000256" key="3">
    <source>
        <dbReference type="ARBA" id="ARBA00022475"/>
    </source>
</evidence>
<dbReference type="FunFam" id="1.20.81.30:FF:000001">
    <property type="entry name" value="Type II secretion system protein F"/>
    <property type="match status" value="1"/>
</dbReference>
<keyword evidence="5 8" id="KW-0812">Transmembrane</keyword>
<feature type="domain" description="Type II secretion system protein GspF" evidence="9">
    <location>
        <begin position="70"/>
        <end position="192"/>
    </location>
</feature>
<dbReference type="InterPro" id="IPR018076">
    <property type="entry name" value="T2SS_GspF_dom"/>
</dbReference>
<organism evidence="10 11">
    <name type="scientific">Candidatus Harrisonbacteria bacterium CG10_big_fil_rev_8_21_14_0_10_44_23</name>
    <dbReference type="NCBI Taxonomy" id="1974585"/>
    <lineage>
        <taxon>Bacteria</taxon>
        <taxon>Candidatus Harrisoniibacteriota</taxon>
    </lineage>
</organism>
<evidence type="ECO:0000256" key="8">
    <source>
        <dbReference type="SAM" id="Phobius"/>
    </source>
</evidence>
<protein>
    <recommendedName>
        <fullName evidence="9">Type II secretion system protein GspF domain-containing protein</fullName>
    </recommendedName>
</protein>
<gene>
    <name evidence="10" type="ORF">COU09_01650</name>
</gene>
<comment type="subcellular location">
    <subcellularLocation>
        <location evidence="1">Cell inner membrane</location>
        <topology evidence="1">Multi-pass membrane protein</topology>
    </subcellularLocation>
</comment>
<keyword evidence="3" id="KW-1003">Cell membrane</keyword>
<name>A0A2H0URX4_9BACT</name>
<reference evidence="11" key="1">
    <citation type="submission" date="2017-09" db="EMBL/GenBank/DDBJ databases">
        <title>Depth-based differentiation of microbial function through sediment-hosted aquifers and enrichment of novel symbionts in the deep terrestrial subsurface.</title>
        <authorList>
            <person name="Probst A.J."/>
            <person name="Ladd B."/>
            <person name="Jarett J.K."/>
            <person name="Geller-Mcgrath D.E."/>
            <person name="Sieber C.M.K."/>
            <person name="Emerson J.B."/>
            <person name="Anantharaman K."/>
            <person name="Thomas B.C."/>
            <person name="Malmstrom R."/>
            <person name="Stieglmeier M."/>
            <person name="Klingl A."/>
            <person name="Woyke T."/>
            <person name="Ryan C.M."/>
            <person name="Banfield J.F."/>
        </authorList>
    </citation>
    <scope>NUCLEOTIDE SEQUENCE [LARGE SCALE GENOMIC DNA]</scope>
</reference>
<dbReference type="Proteomes" id="UP000229615">
    <property type="component" value="Unassembled WGS sequence"/>
</dbReference>
<evidence type="ECO:0000256" key="1">
    <source>
        <dbReference type="ARBA" id="ARBA00004429"/>
    </source>
</evidence>